<dbReference type="EMBL" id="CM017629">
    <property type="protein sequence ID" value="TYH63316.1"/>
    <property type="molecule type" value="Genomic_DNA"/>
</dbReference>
<gene>
    <name evidence="2" type="ORF">ES332_D07G183300v1</name>
</gene>
<proteinExistence type="predicted"/>
<sequence length="90" mass="10051">MEQGRDSTTMEDEMGNLNLANEEEEAFQEEVTEVKEDFLFCLVGSCLTDSVVHFSSLRNTMADLWHPIGGITITDLGENVICLSSFMTLN</sequence>
<organism evidence="2 3">
    <name type="scientific">Gossypium tomentosum</name>
    <name type="common">Hawaiian cotton</name>
    <name type="synonym">Gossypium sandvicense</name>
    <dbReference type="NCBI Taxonomy" id="34277"/>
    <lineage>
        <taxon>Eukaryota</taxon>
        <taxon>Viridiplantae</taxon>
        <taxon>Streptophyta</taxon>
        <taxon>Embryophyta</taxon>
        <taxon>Tracheophyta</taxon>
        <taxon>Spermatophyta</taxon>
        <taxon>Magnoliopsida</taxon>
        <taxon>eudicotyledons</taxon>
        <taxon>Gunneridae</taxon>
        <taxon>Pentapetalae</taxon>
        <taxon>rosids</taxon>
        <taxon>malvids</taxon>
        <taxon>Malvales</taxon>
        <taxon>Malvaceae</taxon>
        <taxon>Malvoideae</taxon>
        <taxon>Gossypium</taxon>
    </lineage>
</organism>
<accession>A0A5D2K9Q8</accession>
<dbReference type="Proteomes" id="UP000322667">
    <property type="component" value="Chromosome D07"/>
</dbReference>
<feature type="coiled-coil region" evidence="1">
    <location>
        <begin position="10"/>
        <end position="37"/>
    </location>
</feature>
<protein>
    <recommendedName>
        <fullName evidence="4">DUF4283 domain-containing protein</fullName>
    </recommendedName>
</protein>
<name>A0A5D2K9Q8_GOSTO</name>
<keyword evidence="1" id="KW-0175">Coiled coil</keyword>
<reference evidence="2 3" key="1">
    <citation type="submission" date="2019-07" db="EMBL/GenBank/DDBJ databases">
        <title>WGS assembly of Gossypium tomentosum.</title>
        <authorList>
            <person name="Chen Z.J."/>
            <person name="Sreedasyam A."/>
            <person name="Ando A."/>
            <person name="Song Q."/>
            <person name="De L."/>
            <person name="Hulse-Kemp A."/>
            <person name="Ding M."/>
            <person name="Ye W."/>
            <person name="Kirkbride R."/>
            <person name="Jenkins J."/>
            <person name="Plott C."/>
            <person name="Lovell J."/>
            <person name="Lin Y.-M."/>
            <person name="Vaughn R."/>
            <person name="Liu B."/>
            <person name="Li W."/>
            <person name="Simpson S."/>
            <person name="Scheffler B."/>
            <person name="Saski C."/>
            <person name="Grover C."/>
            <person name="Hu G."/>
            <person name="Conover J."/>
            <person name="Carlson J."/>
            <person name="Shu S."/>
            <person name="Boston L."/>
            <person name="Williams M."/>
            <person name="Peterson D."/>
            <person name="Mcgee K."/>
            <person name="Jones D."/>
            <person name="Wendel J."/>
            <person name="Stelly D."/>
            <person name="Grimwood J."/>
            <person name="Schmutz J."/>
        </authorList>
    </citation>
    <scope>NUCLEOTIDE SEQUENCE [LARGE SCALE GENOMIC DNA]</scope>
    <source>
        <strain evidence="2">7179.01</strain>
    </source>
</reference>
<evidence type="ECO:0000313" key="3">
    <source>
        <dbReference type="Proteomes" id="UP000322667"/>
    </source>
</evidence>
<evidence type="ECO:0000256" key="1">
    <source>
        <dbReference type="SAM" id="Coils"/>
    </source>
</evidence>
<dbReference type="AlphaFoldDB" id="A0A5D2K9Q8"/>
<evidence type="ECO:0008006" key="4">
    <source>
        <dbReference type="Google" id="ProtNLM"/>
    </source>
</evidence>
<keyword evidence="3" id="KW-1185">Reference proteome</keyword>
<evidence type="ECO:0000313" key="2">
    <source>
        <dbReference type="EMBL" id="TYH63316.1"/>
    </source>
</evidence>